<name>A0ACB7HUT0_MANES</name>
<evidence type="ECO:0000313" key="1">
    <source>
        <dbReference type="EMBL" id="KAG8656569.1"/>
    </source>
</evidence>
<dbReference type="EMBL" id="CM004390">
    <property type="protein sequence ID" value="KAG8656569.1"/>
    <property type="molecule type" value="Genomic_DNA"/>
</dbReference>
<organism evidence="1 2">
    <name type="scientific">Manihot esculenta</name>
    <name type="common">Cassava</name>
    <name type="synonym">Jatropha manihot</name>
    <dbReference type="NCBI Taxonomy" id="3983"/>
    <lineage>
        <taxon>Eukaryota</taxon>
        <taxon>Viridiplantae</taxon>
        <taxon>Streptophyta</taxon>
        <taxon>Embryophyta</taxon>
        <taxon>Tracheophyta</taxon>
        <taxon>Spermatophyta</taxon>
        <taxon>Magnoliopsida</taxon>
        <taxon>eudicotyledons</taxon>
        <taxon>Gunneridae</taxon>
        <taxon>Pentapetalae</taxon>
        <taxon>rosids</taxon>
        <taxon>fabids</taxon>
        <taxon>Malpighiales</taxon>
        <taxon>Euphorbiaceae</taxon>
        <taxon>Crotonoideae</taxon>
        <taxon>Manihoteae</taxon>
        <taxon>Manihot</taxon>
    </lineage>
</organism>
<proteinExistence type="predicted"/>
<dbReference type="Proteomes" id="UP000091857">
    <property type="component" value="Chromosome 4"/>
</dbReference>
<keyword evidence="2" id="KW-1185">Reference proteome</keyword>
<evidence type="ECO:0000313" key="2">
    <source>
        <dbReference type="Proteomes" id="UP000091857"/>
    </source>
</evidence>
<reference evidence="2" key="1">
    <citation type="journal article" date="2016" name="Nat. Biotechnol.">
        <title>Sequencing wild and cultivated cassava and related species reveals extensive interspecific hybridization and genetic diversity.</title>
        <authorList>
            <person name="Bredeson J.V."/>
            <person name="Lyons J.B."/>
            <person name="Prochnik S.E."/>
            <person name="Wu G.A."/>
            <person name="Ha C.M."/>
            <person name="Edsinger-Gonzales E."/>
            <person name="Grimwood J."/>
            <person name="Schmutz J."/>
            <person name="Rabbi I.Y."/>
            <person name="Egesi C."/>
            <person name="Nauluvula P."/>
            <person name="Lebot V."/>
            <person name="Ndunguru J."/>
            <person name="Mkamilo G."/>
            <person name="Bart R.S."/>
            <person name="Setter T.L."/>
            <person name="Gleadow R.M."/>
            <person name="Kulakow P."/>
            <person name="Ferguson M.E."/>
            <person name="Rounsley S."/>
            <person name="Rokhsar D.S."/>
        </authorList>
    </citation>
    <scope>NUCLEOTIDE SEQUENCE [LARGE SCALE GENOMIC DNA]</scope>
    <source>
        <strain evidence="2">cv. AM560-2</strain>
    </source>
</reference>
<sequence length="686" mass="76708">MVSVGLKALVSRRARSCNLVEDSLMGEKDKSHKHDKRKKKAKNASFAFDGDNSTKSVSGPGRVADGTFTRKKFSKHKNTSDPQPLVIRKQVDPETVTYFSEIANLFESSGIDLEERSIICANALEEARGKEFELATDYIISHTLQTLLEGCNVDHLCSFLQGCAKIFPLIAMDRSGSHVAETALKSLAMHLQDNEAYSTIEETLTMICKVIVSNPVDMMSNCYGSHVLRSLLCLCGGVPLDSPEFHGVKPSTILAERLNLRENREVGSDSVQHQQGFPSSLKVLVSEMLKCTREDIKTLLVDQYSSLVLQTALKLLAGKNQELMQIIPILLGCKEENLTEENFINMTAVGEIIELMKETAYSHLMEVILGVAPESLYDKMFSKVFRKSLFELSSHHCGNFVIQALVSHARNQEQMELIWEELGPKFRELLEMGKSGVIASLIAACQRLHIHEHKELIQPFINSLISMEIDHVLQTAKDAGGARVIEAFLSSNASGKQKHRLIMKLRGHFGELAMHSSGSFTIEKCFTASNVSLREAIASDLLEVQTELSKTKQGPYLLRKLDIDRFANRPDQWKSMQASKQSTYKEFYAAFGSDETKPSRSDSFLADASKKTSQPKDIKQMRKEIDFHLASETQKNKKGRFSETGGTSKKAAESTHQIPFLSTDMKGKKRHRKDKPTEVSKKKLKI</sequence>
<accession>A0ACB7HUT0</accession>
<protein>
    <submittedName>
        <fullName evidence="1">Uncharacterized protein</fullName>
    </submittedName>
</protein>
<comment type="caution">
    <text evidence="1">The sequence shown here is derived from an EMBL/GenBank/DDBJ whole genome shotgun (WGS) entry which is preliminary data.</text>
</comment>
<gene>
    <name evidence="1" type="ORF">MANES_04G151100v8</name>
</gene>